<name>W7TYV8_9STRA</name>
<dbReference type="GO" id="GO:0016887">
    <property type="term" value="F:ATP hydrolysis activity"/>
    <property type="evidence" value="ECO:0007669"/>
    <property type="project" value="TreeGrafter"/>
</dbReference>
<organism evidence="5 6">
    <name type="scientific">Nannochloropsis gaditana</name>
    <dbReference type="NCBI Taxonomy" id="72520"/>
    <lineage>
        <taxon>Eukaryota</taxon>
        <taxon>Sar</taxon>
        <taxon>Stramenopiles</taxon>
        <taxon>Ochrophyta</taxon>
        <taxon>Eustigmatophyceae</taxon>
        <taxon>Eustigmatales</taxon>
        <taxon>Monodopsidaceae</taxon>
        <taxon>Nannochloropsis</taxon>
    </lineage>
</organism>
<dbReference type="PANTHER" id="PTHR12713:SF11">
    <property type="entry name" value="V-TYPE PROTON ATPASE SUBUNIT G"/>
    <property type="match status" value="1"/>
</dbReference>
<comment type="caution">
    <text evidence="5">The sequence shown here is derived from an EMBL/GenBank/DDBJ whole genome shotgun (WGS) entry which is preliminary data.</text>
</comment>
<evidence type="ECO:0000256" key="4">
    <source>
        <dbReference type="ARBA" id="ARBA00023065"/>
    </source>
</evidence>
<reference evidence="5 6" key="1">
    <citation type="journal article" date="2014" name="Mol. Plant">
        <title>Chromosome Scale Genome Assembly and Transcriptome Profiling of Nannochloropsis gaditana in Nitrogen Depletion.</title>
        <authorList>
            <person name="Corteggiani Carpinelli E."/>
            <person name="Telatin A."/>
            <person name="Vitulo N."/>
            <person name="Forcato C."/>
            <person name="D'Angelo M."/>
            <person name="Schiavon R."/>
            <person name="Vezzi A."/>
            <person name="Giacometti G.M."/>
            <person name="Morosinotto T."/>
            <person name="Valle G."/>
        </authorList>
    </citation>
    <scope>NUCLEOTIDE SEQUENCE [LARGE SCALE GENOMIC DNA]</scope>
    <source>
        <strain evidence="5 6">B-31</strain>
    </source>
</reference>
<dbReference type="EMBL" id="AZIL01000274">
    <property type="protein sequence ID" value="EWM28668.1"/>
    <property type="molecule type" value="Genomic_DNA"/>
</dbReference>
<evidence type="ECO:0000256" key="1">
    <source>
        <dbReference type="ARBA" id="ARBA00010066"/>
    </source>
</evidence>
<evidence type="ECO:0000256" key="3">
    <source>
        <dbReference type="ARBA" id="ARBA00022781"/>
    </source>
</evidence>
<keyword evidence="3" id="KW-0375">Hydrogen ion transport</keyword>
<accession>W7TYV8</accession>
<dbReference type="PANTHER" id="PTHR12713">
    <property type="entry name" value="VACUOLAR ATP SYNTHASE SUBUNIT G"/>
    <property type="match status" value="1"/>
</dbReference>
<dbReference type="Pfam" id="PF03179">
    <property type="entry name" value="V-ATPase_G"/>
    <property type="match status" value="1"/>
</dbReference>
<dbReference type="Proteomes" id="UP000019335">
    <property type="component" value="Chromosome 4"/>
</dbReference>
<dbReference type="InterPro" id="IPR005124">
    <property type="entry name" value="V-ATPase_G"/>
</dbReference>
<proteinExistence type="inferred from homology"/>
<gene>
    <name evidence="5" type="ORF">Naga_100002g55</name>
</gene>
<keyword evidence="6" id="KW-1185">Reference proteome</keyword>
<evidence type="ECO:0000256" key="2">
    <source>
        <dbReference type="ARBA" id="ARBA00022448"/>
    </source>
</evidence>
<evidence type="ECO:0000313" key="6">
    <source>
        <dbReference type="Proteomes" id="UP000019335"/>
    </source>
</evidence>
<protein>
    <submittedName>
        <fullName evidence="5">Vacuolar (H+)-ATPase G subunit</fullName>
    </submittedName>
</protein>
<comment type="similarity">
    <text evidence="1">Belongs to the V-ATPase G subunit family.</text>
</comment>
<dbReference type="GO" id="GO:0046961">
    <property type="term" value="F:proton-transporting ATPase activity, rotational mechanism"/>
    <property type="evidence" value="ECO:0007669"/>
    <property type="project" value="InterPro"/>
</dbReference>
<dbReference type="Gene3D" id="1.20.5.2950">
    <property type="match status" value="1"/>
</dbReference>
<dbReference type="OrthoDB" id="250802at2759"/>
<dbReference type="GO" id="GO:0000221">
    <property type="term" value="C:vacuolar proton-transporting V-type ATPase, V1 domain"/>
    <property type="evidence" value="ECO:0007669"/>
    <property type="project" value="TreeGrafter"/>
</dbReference>
<evidence type="ECO:0000313" key="5">
    <source>
        <dbReference type="EMBL" id="EWM28668.1"/>
    </source>
</evidence>
<keyword evidence="4" id="KW-0406">Ion transport</keyword>
<sequence length="223" mass="24848">MASGGMAELRAAEQKAAQIVQEARAGNNSDSDMTCPPIVDLHPVSENISCANLMLRCRGRDASRGQRLKEATVEARRVIEGYRDDKEKQFQDFVKTKYGSSGSQTADLDRQTEAELAKLSADFKHNKDVVLDVLVDKVTNVKTYMTEKSAFEFVLRDKAPPLSRVSMDGKTTTNWSAMEELPGMTRRKFSHHIGVHARVIRVSQNKKNSRPSYKGTNCVGIQL</sequence>
<dbReference type="AlphaFoldDB" id="W7TYV8"/>
<keyword evidence="2" id="KW-0813">Transport</keyword>